<dbReference type="InterPro" id="IPR013106">
    <property type="entry name" value="Ig_V-set"/>
</dbReference>
<dbReference type="KEGG" id="hazt:108676537"/>
<dbReference type="InterPro" id="IPR013783">
    <property type="entry name" value="Ig-like_fold"/>
</dbReference>
<dbReference type="InterPro" id="IPR007110">
    <property type="entry name" value="Ig-like_dom"/>
</dbReference>
<evidence type="ECO:0000259" key="1">
    <source>
        <dbReference type="PROSITE" id="PS50835"/>
    </source>
</evidence>
<dbReference type="PANTHER" id="PTHR21261:SF15">
    <property type="entry name" value="BEATEN PATH IIIA, ISOFORM D-RELATED"/>
    <property type="match status" value="1"/>
</dbReference>
<gene>
    <name evidence="3" type="primary">LOC108676537</name>
</gene>
<reference evidence="3" key="1">
    <citation type="submission" date="2025-08" db="UniProtKB">
        <authorList>
            <consortium name="RefSeq"/>
        </authorList>
    </citation>
    <scope>IDENTIFICATION</scope>
</reference>
<protein>
    <submittedName>
        <fullName evidence="3">Hemicentin-2</fullName>
    </submittedName>
</protein>
<organism evidence="2 3">
    <name type="scientific">Hyalella azteca</name>
    <name type="common">Amphipod</name>
    <dbReference type="NCBI Taxonomy" id="294128"/>
    <lineage>
        <taxon>Eukaryota</taxon>
        <taxon>Metazoa</taxon>
        <taxon>Ecdysozoa</taxon>
        <taxon>Arthropoda</taxon>
        <taxon>Crustacea</taxon>
        <taxon>Multicrustacea</taxon>
        <taxon>Malacostraca</taxon>
        <taxon>Eumalacostraca</taxon>
        <taxon>Peracarida</taxon>
        <taxon>Amphipoda</taxon>
        <taxon>Senticaudata</taxon>
        <taxon>Talitrida</taxon>
        <taxon>Talitroidea</taxon>
        <taxon>Hyalellidae</taxon>
        <taxon>Hyalella</taxon>
    </lineage>
</organism>
<dbReference type="OMA" id="DFREANM"/>
<dbReference type="AlphaFoldDB" id="A0A8B7P263"/>
<dbReference type="Proteomes" id="UP000694843">
    <property type="component" value="Unplaced"/>
</dbReference>
<dbReference type="OrthoDB" id="6363237at2759"/>
<dbReference type="InterPro" id="IPR003599">
    <property type="entry name" value="Ig_sub"/>
</dbReference>
<name>A0A8B7P263_HYAAZ</name>
<feature type="domain" description="Ig-like" evidence="1">
    <location>
        <begin position="24"/>
        <end position="141"/>
    </location>
</feature>
<dbReference type="InterPro" id="IPR036179">
    <property type="entry name" value="Ig-like_dom_sf"/>
</dbReference>
<evidence type="ECO:0000313" key="3">
    <source>
        <dbReference type="RefSeq" id="XP_018020113.2"/>
    </source>
</evidence>
<dbReference type="SMART" id="SM00409">
    <property type="entry name" value="IG"/>
    <property type="match status" value="1"/>
</dbReference>
<feature type="domain" description="Ig-like" evidence="1">
    <location>
        <begin position="149"/>
        <end position="214"/>
    </location>
</feature>
<dbReference type="PROSITE" id="PS50835">
    <property type="entry name" value="IG_LIKE"/>
    <property type="match status" value="2"/>
</dbReference>
<evidence type="ECO:0000313" key="2">
    <source>
        <dbReference type="Proteomes" id="UP000694843"/>
    </source>
</evidence>
<dbReference type="RefSeq" id="XP_018020113.2">
    <property type="nucleotide sequence ID" value="XM_018164624.2"/>
</dbReference>
<dbReference type="Pfam" id="PF07686">
    <property type="entry name" value="V-set"/>
    <property type="match status" value="1"/>
</dbReference>
<dbReference type="Gene3D" id="2.60.40.10">
    <property type="entry name" value="Immunoglobulins"/>
    <property type="match status" value="2"/>
</dbReference>
<sequence>MAPGASLSHGGSAAHVEWSSRRRPRCRGAHLTQLHVPRVALVGTDVRLTCDYDEAVGGSKLYSLKWYKDDTEIYRYVPATAHTAVCPPQASLPGVSLDCYGSSDRELVLSSVSAATSGLYRCEVISDHPDFRKEEQSAPLRVVREPVQPPVIRGAQTLYRRLDPVTLNCTATNAEYNPTLTWTLNGRPARPRQLVAPDNTTLTLRLSTVAEHFP</sequence>
<dbReference type="SUPFAM" id="SSF48726">
    <property type="entry name" value="Immunoglobulin"/>
    <property type="match status" value="1"/>
</dbReference>
<proteinExistence type="predicted"/>
<keyword evidence="2" id="KW-1185">Reference proteome</keyword>
<dbReference type="PANTHER" id="PTHR21261">
    <property type="entry name" value="BEAT PROTEIN"/>
    <property type="match status" value="1"/>
</dbReference>
<dbReference type="GeneID" id="108676537"/>
<accession>A0A8B7P263</accession>
<feature type="non-terminal residue" evidence="3">
    <location>
        <position position="214"/>
    </location>
</feature>